<dbReference type="PANTHER" id="PTHR38479">
    <property type="entry name" value="LMO0824 PROTEIN"/>
    <property type="match status" value="1"/>
</dbReference>
<gene>
    <name evidence="1" type="ORF">SAMN04487995_2828</name>
</gene>
<reference evidence="1 2" key="1">
    <citation type="submission" date="2016-10" db="EMBL/GenBank/DDBJ databases">
        <authorList>
            <person name="de Groot N.N."/>
        </authorList>
    </citation>
    <scope>NUCLEOTIDE SEQUENCE [LARGE SCALE GENOMIC DNA]</scope>
    <source>
        <strain evidence="1 2">DSM 19938</strain>
    </source>
</reference>
<keyword evidence="2" id="KW-1185">Reference proteome</keyword>
<dbReference type="Proteomes" id="UP000199532">
    <property type="component" value="Unassembled WGS sequence"/>
</dbReference>
<proteinExistence type="predicted"/>
<dbReference type="PANTHER" id="PTHR38479:SF2">
    <property type="entry name" value="WINGED HELIX DNA-BINDING DOMAIN-CONTAINING PROTEIN"/>
    <property type="match status" value="1"/>
</dbReference>
<protein>
    <submittedName>
        <fullName evidence="1">Winged helix DNA-binding domain-containing protein</fullName>
    </submittedName>
</protein>
<dbReference type="InterPro" id="IPR009351">
    <property type="entry name" value="AlkZ-like"/>
</dbReference>
<dbReference type="STRING" id="408657.SAMN04487995_2828"/>
<evidence type="ECO:0000313" key="1">
    <source>
        <dbReference type="EMBL" id="SEI97465.1"/>
    </source>
</evidence>
<dbReference type="RefSeq" id="WP_090335804.1">
    <property type="nucleotide sequence ID" value="NZ_FNXY01000004.1"/>
</dbReference>
<dbReference type="GO" id="GO:0003677">
    <property type="term" value="F:DNA binding"/>
    <property type="evidence" value="ECO:0007669"/>
    <property type="project" value="UniProtKB-KW"/>
</dbReference>
<dbReference type="AlphaFoldDB" id="A0A1H6VB52"/>
<dbReference type="OrthoDB" id="2210247at2"/>
<organism evidence="1 2">
    <name type="scientific">Dyadobacter koreensis</name>
    <dbReference type="NCBI Taxonomy" id="408657"/>
    <lineage>
        <taxon>Bacteria</taxon>
        <taxon>Pseudomonadati</taxon>
        <taxon>Bacteroidota</taxon>
        <taxon>Cytophagia</taxon>
        <taxon>Cytophagales</taxon>
        <taxon>Spirosomataceae</taxon>
        <taxon>Dyadobacter</taxon>
    </lineage>
</organism>
<evidence type="ECO:0000313" key="2">
    <source>
        <dbReference type="Proteomes" id="UP000199532"/>
    </source>
</evidence>
<accession>A0A1H6VB52</accession>
<sequence length="360" mass="41088">MDTADIIRLRLVNQKITHSDFTRPDHIVKYMVAMQAQEYAMAKWAIGLRVPGTTDESVEEAFNEGRILRTHLMRPTWHFVAPEDIRWMIALTAPRVNAINAFMYRKCEIDAQTFNTCNDILIKELEGGKSLTRNALKEKLDKKIVTGDSVRLGCLMMKAELDNLICSGPRDGKQFTYALIDERVPAAKPLTHEEAVIKLTSQYFTSRGPAQLQDFVMWSGLTVKDVKAGIAALSNDFVHEKFKDKIYIYSSPVEQNNSKTKSTFLMPDYDEYGMSYKDRSAIFVPTPDILKNFKLNIPYNRMIVSDGEIVGSWKRTVTNKGVNIETEYFKKLKKKEEENINIAIKKFSGFIGKSIAESDR</sequence>
<keyword evidence="1" id="KW-0238">DNA-binding</keyword>
<dbReference type="Pfam" id="PF06224">
    <property type="entry name" value="AlkZ-like"/>
    <property type="match status" value="1"/>
</dbReference>
<name>A0A1H6VB52_9BACT</name>
<dbReference type="EMBL" id="FNXY01000004">
    <property type="protein sequence ID" value="SEI97465.1"/>
    <property type="molecule type" value="Genomic_DNA"/>
</dbReference>